<evidence type="ECO:0000313" key="10">
    <source>
        <dbReference type="EMBL" id="NRF68982.1"/>
    </source>
</evidence>
<dbReference type="PROSITE" id="PS50110">
    <property type="entry name" value="RESPONSE_REGULATORY"/>
    <property type="match status" value="2"/>
</dbReference>
<dbReference type="CDD" id="cd00082">
    <property type="entry name" value="HisKA"/>
    <property type="match status" value="1"/>
</dbReference>
<dbReference type="SMART" id="SM00388">
    <property type="entry name" value="HisKA"/>
    <property type="match status" value="1"/>
</dbReference>
<evidence type="ECO:0000259" key="9">
    <source>
        <dbReference type="PROSITE" id="PS50110"/>
    </source>
</evidence>
<dbReference type="SMART" id="SM00448">
    <property type="entry name" value="REC"/>
    <property type="match status" value="2"/>
</dbReference>
<feature type="domain" description="Response regulatory" evidence="9">
    <location>
        <begin position="1761"/>
        <end position="1878"/>
    </location>
</feature>
<dbReference type="PRINTS" id="PR00344">
    <property type="entry name" value="BCTRLSENSOR"/>
</dbReference>
<dbReference type="InterPro" id="IPR003594">
    <property type="entry name" value="HATPase_dom"/>
</dbReference>
<dbReference type="InterPro" id="IPR003661">
    <property type="entry name" value="HisK_dim/P_dom"/>
</dbReference>
<feature type="modified residue" description="4-aspartylphosphate" evidence="7">
    <location>
        <position position="1674"/>
    </location>
</feature>
<dbReference type="PANTHER" id="PTHR45339:SF1">
    <property type="entry name" value="HYBRID SIGNAL TRANSDUCTION HISTIDINE KINASE J"/>
    <property type="match status" value="1"/>
</dbReference>
<dbReference type="InterPro" id="IPR003018">
    <property type="entry name" value="GAF"/>
</dbReference>
<keyword evidence="11" id="KW-1185">Reference proteome</keyword>
<dbReference type="Gene3D" id="3.40.50.2300">
    <property type="match status" value="2"/>
</dbReference>
<dbReference type="InterPro" id="IPR011006">
    <property type="entry name" value="CheY-like_superfamily"/>
</dbReference>
<dbReference type="SUPFAM" id="SSF55781">
    <property type="entry name" value="GAF domain-like"/>
    <property type="match status" value="5"/>
</dbReference>
<dbReference type="CDD" id="cd17546">
    <property type="entry name" value="REC_hyHK_CKI1_RcsC-like"/>
    <property type="match status" value="2"/>
</dbReference>
<dbReference type="Pfam" id="PF00072">
    <property type="entry name" value="Response_reg"/>
    <property type="match status" value="2"/>
</dbReference>
<dbReference type="PROSITE" id="PS50109">
    <property type="entry name" value="HIS_KIN"/>
    <property type="match status" value="1"/>
</dbReference>
<dbReference type="Gene3D" id="1.10.287.130">
    <property type="match status" value="1"/>
</dbReference>
<dbReference type="Pfam" id="PF13185">
    <property type="entry name" value="GAF_2"/>
    <property type="match status" value="4"/>
</dbReference>
<proteinExistence type="predicted"/>
<evidence type="ECO:0000256" key="2">
    <source>
        <dbReference type="ARBA" id="ARBA00012438"/>
    </source>
</evidence>
<dbReference type="Gene3D" id="1.25.40.10">
    <property type="entry name" value="Tetratricopeptide repeat domain"/>
    <property type="match status" value="2"/>
</dbReference>
<sequence length="1888" mass="203899">MTLRSPTAVEHAVRQAAEHARAGRQAEAVARCTQALQHERPGAAARRQLLALRSEAHCAIGQLDAALADADAMLREATRARHRLDQALAQTARALPLMRAARMDEALAAADAAVALGARSRHREAHARALARRGEVQFLRNEFDAASADLQAADPLFEALDQLGGRAWALTMLAWIAMRRSEDRAARELSTTAVELAGRSGDFASLGSALNALATTEADLAAGLLLRQRACDALDRSGHVQRSAAMRGNLAANYSTLGLYRRALRIAAPATRTLKDSGARGSLAIPLANTGESALQLGDLERARAALAELDALGTVEHSVRDRYTRGQFAASLALAEGRPAEAARLYRAGLRDTGGTTTWSINLLVGLARALLAHGDAHGAWRASRRAAAMHRRSGLALIDPVTRQEIWWQHARALAAGGQHDAAWQALQQAHAFLLEAVGNVRDPGLRRCFLSRVPDNRELVRAWLHEARRRGLPDERRLAHLRLPNDPGEPFRRLVDTGVRLNEQPGVAALQEFLIDELAELSGAQRVLLVLDQPAGPAIAGAQLPAGEDAAALLQAVRQWLDDARATRVATLRHGPDGGEAVDQRSCLVAPLIAQRELIGWLYADLDGAFGRFDDGDRDLLAMLAAQAAVALSNARRGEDLEAQVAARTAEARAAQAQAEQRAAELAVINSIQQGIAGSLDFRGIVELVGDKLRQVLGRDDLSITWLDHERRAVKFLYLFEHGRRLQVPDRDYAGNAAAWQERLALRAPVLLHVPDLVGHVPGTDVARSSLLVPMVVGDRRVGGISVEDHEREHAFSEADARMLSTIGAAMAVALQSALLFDQTQALLKETEQRNAELAVINSIQQGMAGSLDFQAIVDLVGDKLREVLGSENVGITWHEPASNQMHTMYAVEKGRRLQLPPYTPRSGGAWERMVATRAPVVHHTMAAAMALDRVLPDTDAAKSVLKVPVIVGDRVLGIVDTEDFEREYAYGESQVRLLQTIAASMGVALQSARLFDQTQQLLKQTDARARELAIINGVQQGLAGQLDEQAIHTLVGEELRALFDSQAISIATFDAGADRRHFAYLLERGQHHAVPDAPISPLGWHVIRTAQPLLINADVDAQLAALGVRQQTVPGTLTARSLLRVPVLQDGRVVAMIGLDNVDREHAFDDADLKLLQTLAGSVSVALERARLFTQTQALLAQTAQRANELATVNALGQALSSKIELHELLPALGDKLRETFRADICYVALVDEAAGVVRFPYVHGEALDTQGLGEGLTGKILETGRALLINHDVDGAADALGATRRGVRAASYLGVPIVVRDRPIGVISVQSTREQNRFAPADQHLLETMAAGVGIAIRNAQLFAEAREARTQAEGDRRLAEDARRLAEAANDAKSAFLATMSHEIRTPMNAVIGMSGLLLDTALSAEQRDFATTIRDSGDALLTIINDILDFSKIEAGRMDIEAQPFDLRECVESALDLVAARAAEKQLDLAYVFDGELPETVRGDVTRLRQVLLNLLANAVKFTDAGEVVLTVRATAADRLHFALRDTGIGLTPQGRARLFQSFSQADSSTTRKYGGTGLGLAISRRLVELMGGAMDAASDGPGRGSTFSFDIVAPRAKLQRAARRALIGEQPALKGRRLLVVDDNATNRRILALQTARWGMVVHDAAEAPAALEMAARERYDLAILDMHMPGMDGATLARRLRAAGHTMPLVLFSSLGRREVDDRLFAAALAKPLHQSALFDTLVTLLGGTGVAAAPAAAPVADPGMAQRHPLRILVAEDNLVNQKLALRLLLQMGYRADVAANGIEAIESLRRQRYDVVLMDVQMPEMDGLAASRLITAEWAEAERPRIVAMTANAMHGDREQCLAAGMDDYLAKPIRMQQLVDALARARPRETTGALTP</sequence>
<dbReference type="SMART" id="SM00387">
    <property type="entry name" value="HATPase_c"/>
    <property type="match status" value="1"/>
</dbReference>
<feature type="domain" description="Histidine kinase" evidence="8">
    <location>
        <begin position="1385"/>
        <end position="1603"/>
    </location>
</feature>
<reference evidence="10 11" key="1">
    <citation type="submission" date="2020-05" db="EMBL/GenBank/DDBJ databases">
        <title>Aquincola sp. isolate from soil.</title>
        <authorList>
            <person name="Han J."/>
            <person name="Kim D.-U."/>
        </authorList>
    </citation>
    <scope>NUCLEOTIDE SEQUENCE [LARGE SCALE GENOMIC DNA]</scope>
    <source>
        <strain evidence="10 11">S2</strain>
    </source>
</reference>
<keyword evidence="4" id="KW-0808">Transferase</keyword>
<dbReference type="InterPro" id="IPR005467">
    <property type="entry name" value="His_kinase_dom"/>
</dbReference>
<protein>
    <recommendedName>
        <fullName evidence="2">histidine kinase</fullName>
        <ecNumber evidence="2">2.7.13.3</ecNumber>
    </recommendedName>
</protein>
<evidence type="ECO:0000259" key="8">
    <source>
        <dbReference type="PROSITE" id="PS50109"/>
    </source>
</evidence>
<dbReference type="InterPro" id="IPR001789">
    <property type="entry name" value="Sig_transdc_resp-reg_receiver"/>
</dbReference>
<dbReference type="SMART" id="SM00065">
    <property type="entry name" value="GAF"/>
    <property type="match status" value="5"/>
</dbReference>
<dbReference type="InterPro" id="IPR011990">
    <property type="entry name" value="TPR-like_helical_dom_sf"/>
</dbReference>
<keyword evidence="6" id="KW-0902">Two-component regulatory system</keyword>
<evidence type="ECO:0000313" key="11">
    <source>
        <dbReference type="Proteomes" id="UP000737171"/>
    </source>
</evidence>
<dbReference type="Pfam" id="PF00512">
    <property type="entry name" value="HisKA"/>
    <property type="match status" value="1"/>
</dbReference>
<evidence type="ECO:0000256" key="6">
    <source>
        <dbReference type="ARBA" id="ARBA00023012"/>
    </source>
</evidence>
<dbReference type="Pfam" id="PF01590">
    <property type="entry name" value="GAF"/>
    <property type="match status" value="1"/>
</dbReference>
<dbReference type="InterPro" id="IPR029016">
    <property type="entry name" value="GAF-like_dom_sf"/>
</dbReference>
<evidence type="ECO:0000256" key="3">
    <source>
        <dbReference type="ARBA" id="ARBA00022553"/>
    </source>
</evidence>
<dbReference type="Pfam" id="PF02518">
    <property type="entry name" value="HATPase_c"/>
    <property type="match status" value="1"/>
</dbReference>
<dbReference type="InterPro" id="IPR036890">
    <property type="entry name" value="HATPase_C_sf"/>
</dbReference>
<dbReference type="SUPFAM" id="SSF48452">
    <property type="entry name" value="TPR-like"/>
    <property type="match status" value="2"/>
</dbReference>
<dbReference type="Proteomes" id="UP000737171">
    <property type="component" value="Unassembled WGS sequence"/>
</dbReference>
<dbReference type="Gene3D" id="3.30.565.10">
    <property type="entry name" value="Histidine kinase-like ATPase, C-terminal domain"/>
    <property type="match status" value="1"/>
</dbReference>
<evidence type="ECO:0000256" key="7">
    <source>
        <dbReference type="PROSITE-ProRule" id="PRU00169"/>
    </source>
</evidence>
<evidence type="ECO:0000256" key="4">
    <source>
        <dbReference type="ARBA" id="ARBA00022679"/>
    </source>
</evidence>
<dbReference type="EC" id="2.7.13.3" evidence="2"/>
<feature type="modified residue" description="4-aspartylphosphate" evidence="7">
    <location>
        <position position="1810"/>
    </location>
</feature>
<dbReference type="SUPFAM" id="SSF52172">
    <property type="entry name" value="CheY-like"/>
    <property type="match status" value="2"/>
</dbReference>
<comment type="caution">
    <text evidence="10">The sequence shown here is derived from an EMBL/GenBank/DDBJ whole genome shotgun (WGS) entry which is preliminary data.</text>
</comment>
<dbReference type="PANTHER" id="PTHR45339">
    <property type="entry name" value="HYBRID SIGNAL TRANSDUCTION HISTIDINE KINASE J"/>
    <property type="match status" value="1"/>
</dbReference>
<name>A0ABX2EJZ6_9BURK</name>
<dbReference type="InterPro" id="IPR036097">
    <property type="entry name" value="HisK_dim/P_sf"/>
</dbReference>
<dbReference type="EMBL" id="JABRWJ010000005">
    <property type="protein sequence ID" value="NRF68982.1"/>
    <property type="molecule type" value="Genomic_DNA"/>
</dbReference>
<dbReference type="SUPFAM" id="SSF55874">
    <property type="entry name" value="ATPase domain of HSP90 chaperone/DNA topoisomerase II/histidine kinase"/>
    <property type="match status" value="1"/>
</dbReference>
<evidence type="ECO:0000256" key="1">
    <source>
        <dbReference type="ARBA" id="ARBA00000085"/>
    </source>
</evidence>
<keyword evidence="3 7" id="KW-0597">Phosphoprotein</keyword>
<dbReference type="SUPFAM" id="SSF47384">
    <property type="entry name" value="Homodimeric domain of signal transducing histidine kinase"/>
    <property type="match status" value="1"/>
</dbReference>
<keyword evidence="5" id="KW-0418">Kinase</keyword>
<organism evidence="10 11">
    <name type="scientific">Pseudaquabacterium terrae</name>
    <dbReference type="NCBI Taxonomy" id="2732868"/>
    <lineage>
        <taxon>Bacteria</taxon>
        <taxon>Pseudomonadati</taxon>
        <taxon>Pseudomonadota</taxon>
        <taxon>Betaproteobacteria</taxon>
        <taxon>Burkholderiales</taxon>
        <taxon>Sphaerotilaceae</taxon>
        <taxon>Pseudaquabacterium</taxon>
    </lineage>
</organism>
<gene>
    <name evidence="10" type="ORF">HLB44_18465</name>
</gene>
<dbReference type="RefSeq" id="WP_173125209.1">
    <property type="nucleotide sequence ID" value="NZ_JABRWJ010000005.1"/>
</dbReference>
<comment type="catalytic activity">
    <reaction evidence="1">
        <text>ATP + protein L-histidine = ADP + protein N-phospho-L-histidine.</text>
        <dbReference type="EC" id="2.7.13.3"/>
    </reaction>
</comment>
<accession>A0ABX2EJZ6</accession>
<dbReference type="Gene3D" id="3.30.450.40">
    <property type="match status" value="5"/>
</dbReference>
<evidence type="ECO:0000256" key="5">
    <source>
        <dbReference type="ARBA" id="ARBA00022777"/>
    </source>
</evidence>
<feature type="domain" description="Response regulatory" evidence="9">
    <location>
        <begin position="1625"/>
        <end position="1735"/>
    </location>
</feature>
<dbReference type="CDD" id="cd16922">
    <property type="entry name" value="HATPase_EvgS-ArcB-TorS-like"/>
    <property type="match status" value="1"/>
</dbReference>
<dbReference type="InterPro" id="IPR004358">
    <property type="entry name" value="Sig_transdc_His_kin-like_C"/>
</dbReference>